<dbReference type="PANTHER" id="PTHR33055">
    <property type="entry name" value="TRANSPOSASE FOR INSERTION SEQUENCE ELEMENT IS1111A"/>
    <property type="match status" value="1"/>
</dbReference>
<evidence type="ECO:0000313" key="1">
    <source>
        <dbReference type="EMBL" id="TWB41194.1"/>
    </source>
</evidence>
<accession>A0A560H6A4</accession>
<dbReference type="InterPro" id="IPR047650">
    <property type="entry name" value="Transpos_IS110"/>
</dbReference>
<keyword evidence="2" id="KW-1185">Reference proteome</keyword>
<protein>
    <recommendedName>
        <fullName evidence="3">Transposase</fullName>
    </recommendedName>
</protein>
<dbReference type="AlphaFoldDB" id="A0A560H6A4"/>
<dbReference type="EMBL" id="VITR01000008">
    <property type="protein sequence ID" value="TWB41194.1"/>
    <property type="molecule type" value="Genomic_DNA"/>
</dbReference>
<proteinExistence type="predicted"/>
<evidence type="ECO:0008006" key="3">
    <source>
        <dbReference type="Google" id="ProtNLM"/>
    </source>
</evidence>
<gene>
    <name evidence="1" type="ORF">FBZ90_108218</name>
</gene>
<organism evidence="1 2">
    <name type="scientific">Nitrospirillum amazonense</name>
    <dbReference type="NCBI Taxonomy" id="28077"/>
    <lineage>
        <taxon>Bacteria</taxon>
        <taxon>Pseudomonadati</taxon>
        <taxon>Pseudomonadota</taxon>
        <taxon>Alphaproteobacteria</taxon>
        <taxon>Rhodospirillales</taxon>
        <taxon>Azospirillaceae</taxon>
        <taxon>Nitrospirillum</taxon>
    </lineage>
</organism>
<reference evidence="1 2" key="1">
    <citation type="submission" date="2019-06" db="EMBL/GenBank/DDBJ databases">
        <title>Genomic Encyclopedia of Type Strains, Phase IV (KMG-V): Genome sequencing to study the core and pangenomes of soil and plant-associated prokaryotes.</title>
        <authorList>
            <person name="Whitman W."/>
        </authorList>
    </citation>
    <scope>NUCLEOTIDE SEQUENCE [LARGE SCALE GENOMIC DNA]</scope>
    <source>
        <strain evidence="1 2">BR 11622</strain>
    </source>
</reference>
<dbReference type="Proteomes" id="UP000315751">
    <property type="component" value="Unassembled WGS sequence"/>
</dbReference>
<name>A0A560H6A4_9PROT</name>
<dbReference type="PANTHER" id="PTHR33055:SF3">
    <property type="entry name" value="PUTATIVE TRANSPOSASE FOR IS117-RELATED"/>
    <property type="match status" value="1"/>
</dbReference>
<comment type="caution">
    <text evidence="1">The sequence shown here is derived from an EMBL/GenBank/DDBJ whole genome shotgun (WGS) entry which is preliminary data.</text>
</comment>
<evidence type="ECO:0000313" key="2">
    <source>
        <dbReference type="Proteomes" id="UP000315751"/>
    </source>
</evidence>
<sequence length="132" mass="14126">MRFVPVKTLDQQGVLSLHRVRAAFVRQRTAAINTVRGLLTEFGIVAGKGIQRIAELRQRMDKVGGDLLPDEARAAISEAFEHIDTLSTRIASVEARIVAWHKSSAASRRLASALGVGPITASAIVASVGDGR</sequence>